<keyword evidence="7 8" id="KW-0472">Membrane</keyword>
<accession>S9S5S6</accession>
<dbReference type="Proteomes" id="UP000015351">
    <property type="component" value="Unassembled WGS sequence"/>
</dbReference>
<dbReference type="HOGENOM" id="CLU_1188778_0_0_5"/>
<organism evidence="10 11">
    <name type="scientific">Litoreibacter arenae DSM 19593</name>
    <dbReference type="NCBI Taxonomy" id="1123360"/>
    <lineage>
        <taxon>Bacteria</taxon>
        <taxon>Pseudomonadati</taxon>
        <taxon>Pseudomonadota</taxon>
        <taxon>Alphaproteobacteria</taxon>
        <taxon>Rhodobacterales</taxon>
        <taxon>Roseobacteraceae</taxon>
        <taxon>Litoreibacter</taxon>
    </lineage>
</organism>
<feature type="transmembrane region" description="Helical" evidence="8">
    <location>
        <begin position="146"/>
        <end position="166"/>
    </location>
</feature>
<keyword evidence="2" id="KW-0645">Protease</keyword>
<dbReference type="Gene3D" id="1.20.1540.10">
    <property type="entry name" value="Rhomboid-like"/>
    <property type="match status" value="1"/>
</dbReference>
<dbReference type="GO" id="GO:0016020">
    <property type="term" value="C:membrane"/>
    <property type="evidence" value="ECO:0007669"/>
    <property type="project" value="UniProtKB-SubCell"/>
</dbReference>
<dbReference type="AlphaFoldDB" id="S9S5S6"/>
<evidence type="ECO:0000256" key="8">
    <source>
        <dbReference type="SAM" id="Phobius"/>
    </source>
</evidence>
<evidence type="ECO:0000256" key="3">
    <source>
        <dbReference type="ARBA" id="ARBA00022692"/>
    </source>
</evidence>
<evidence type="ECO:0000256" key="7">
    <source>
        <dbReference type="ARBA" id="ARBA00023136"/>
    </source>
</evidence>
<keyword evidence="5" id="KW-0720">Serine protease</keyword>
<evidence type="ECO:0000256" key="4">
    <source>
        <dbReference type="ARBA" id="ARBA00022801"/>
    </source>
</evidence>
<feature type="transmembrane region" description="Helical" evidence="8">
    <location>
        <begin position="173"/>
        <end position="195"/>
    </location>
</feature>
<dbReference type="InterPro" id="IPR022764">
    <property type="entry name" value="Peptidase_S54_rhomboid_dom"/>
</dbReference>
<dbReference type="InterPro" id="IPR035952">
    <property type="entry name" value="Rhomboid-like_sf"/>
</dbReference>
<name>S9S5S6_9RHOB</name>
<dbReference type="GO" id="GO:0006508">
    <property type="term" value="P:proteolysis"/>
    <property type="evidence" value="ECO:0007669"/>
    <property type="project" value="UniProtKB-KW"/>
</dbReference>
<comment type="subcellular location">
    <subcellularLocation>
        <location evidence="1">Membrane</location>
        <topology evidence="1">Multi-pass membrane protein</topology>
    </subcellularLocation>
</comment>
<gene>
    <name evidence="10" type="ORF">thalar_00104</name>
</gene>
<keyword evidence="6 8" id="KW-1133">Transmembrane helix</keyword>
<dbReference type="Pfam" id="PF01694">
    <property type="entry name" value="Rhomboid"/>
    <property type="match status" value="1"/>
</dbReference>
<keyword evidence="4" id="KW-0378">Hydrolase</keyword>
<evidence type="ECO:0000313" key="11">
    <source>
        <dbReference type="Proteomes" id="UP000015351"/>
    </source>
</evidence>
<feature type="domain" description="Peptidase S54 rhomboid" evidence="9">
    <location>
        <begin position="76"/>
        <end position="215"/>
    </location>
</feature>
<comment type="caution">
    <text evidence="10">The sequence shown here is derived from an EMBL/GenBank/DDBJ whole genome shotgun (WGS) entry which is preliminary data.</text>
</comment>
<feature type="transmembrane region" description="Helical" evidence="8">
    <location>
        <begin position="201"/>
        <end position="224"/>
    </location>
</feature>
<evidence type="ECO:0000256" key="5">
    <source>
        <dbReference type="ARBA" id="ARBA00022825"/>
    </source>
</evidence>
<dbReference type="PANTHER" id="PTHR22936">
    <property type="entry name" value="RHOMBOID-RELATED"/>
    <property type="match status" value="1"/>
</dbReference>
<feature type="transmembrane region" description="Helical" evidence="8">
    <location>
        <begin position="110"/>
        <end position="134"/>
    </location>
</feature>
<dbReference type="RefSeq" id="WP_021101048.1">
    <property type="nucleotide sequence ID" value="NZ_KE557310.1"/>
</dbReference>
<sequence length="229" mass="24394">MYNENADASPFNVLPPVVIALAAILAGVEIIFQAGESGLVGGAGAVGWRLGALEDYAFFGPIWAQMLEKSYFPLEHMQRFVTYPFVHGSFTHAAFAVVIVLAIGKAVGEVFSAVSFIAVFMVSSIVAALVYALLTDTQQPLFGAYPGAYGLIGAFTFLLWVNLAAVGANSMRAFSLIGFLMLFQLVFGLLFGGGYDWVADVAGFVAGFLLSFVVSPGGWGRVLAKLRKR</sequence>
<evidence type="ECO:0000259" key="9">
    <source>
        <dbReference type="Pfam" id="PF01694"/>
    </source>
</evidence>
<dbReference type="eggNOG" id="COG0705">
    <property type="taxonomic scope" value="Bacteria"/>
</dbReference>
<dbReference type="OrthoDB" id="7836448at2"/>
<feature type="transmembrane region" description="Helical" evidence="8">
    <location>
        <begin position="84"/>
        <end position="103"/>
    </location>
</feature>
<proteinExistence type="predicted"/>
<keyword evidence="11" id="KW-1185">Reference proteome</keyword>
<keyword evidence="3 8" id="KW-0812">Transmembrane</keyword>
<evidence type="ECO:0000256" key="2">
    <source>
        <dbReference type="ARBA" id="ARBA00022670"/>
    </source>
</evidence>
<dbReference type="STRING" id="1123360.thalar_00104"/>
<evidence type="ECO:0000313" key="10">
    <source>
        <dbReference type="EMBL" id="EPX81549.1"/>
    </source>
</evidence>
<reference evidence="11" key="1">
    <citation type="journal article" date="2013" name="Stand. Genomic Sci.">
        <title>Genome sequence of the Litoreibacter arenae type strain (DSM 19593(T)), a member of the Roseobacter clade isolated from sea sand.</title>
        <authorList>
            <person name="Riedel T."/>
            <person name="Fiebig A."/>
            <person name="Petersen J."/>
            <person name="Gronow S."/>
            <person name="Kyrpides N.C."/>
            <person name="Goker M."/>
            <person name="Klenk H.P."/>
        </authorList>
    </citation>
    <scope>NUCLEOTIDE SEQUENCE [LARGE SCALE GENOMIC DNA]</scope>
    <source>
        <strain evidence="11">DSM 19593</strain>
    </source>
</reference>
<dbReference type="SUPFAM" id="SSF144091">
    <property type="entry name" value="Rhomboid-like"/>
    <property type="match status" value="1"/>
</dbReference>
<evidence type="ECO:0000256" key="1">
    <source>
        <dbReference type="ARBA" id="ARBA00004141"/>
    </source>
</evidence>
<dbReference type="EMBL" id="AONI01000005">
    <property type="protein sequence ID" value="EPX81549.1"/>
    <property type="molecule type" value="Genomic_DNA"/>
</dbReference>
<dbReference type="InterPro" id="IPR002610">
    <property type="entry name" value="Peptidase_S54_rhomboid-like"/>
</dbReference>
<protein>
    <submittedName>
        <fullName evidence="10">Rhomboid family protein</fullName>
    </submittedName>
</protein>
<dbReference type="PANTHER" id="PTHR22936:SF69">
    <property type="entry name" value="RHOMBOID-LIKE PROTEIN"/>
    <property type="match status" value="1"/>
</dbReference>
<evidence type="ECO:0000256" key="6">
    <source>
        <dbReference type="ARBA" id="ARBA00022989"/>
    </source>
</evidence>
<feature type="transmembrane region" description="Helical" evidence="8">
    <location>
        <begin position="13"/>
        <end position="32"/>
    </location>
</feature>
<dbReference type="GO" id="GO:0004252">
    <property type="term" value="F:serine-type endopeptidase activity"/>
    <property type="evidence" value="ECO:0007669"/>
    <property type="project" value="InterPro"/>
</dbReference>
<dbReference type="PATRIC" id="fig|1123360.3.peg.104"/>